<evidence type="ECO:0000256" key="1">
    <source>
        <dbReference type="ARBA" id="ARBA00006284"/>
    </source>
</evidence>
<dbReference type="InterPro" id="IPR036129">
    <property type="entry name" value="Glycerate_kinase_sf"/>
</dbReference>
<dbReference type="GO" id="GO:0008887">
    <property type="term" value="F:glycerate kinase activity"/>
    <property type="evidence" value="ECO:0007669"/>
    <property type="project" value="UniProtKB-UniRule"/>
</dbReference>
<evidence type="ECO:0000313" key="6">
    <source>
        <dbReference type="Proteomes" id="UP000274515"/>
    </source>
</evidence>
<gene>
    <name evidence="5" type="ORF">EIL87_24815</name>
</gene>
<dbReference type="EMBL" id="RSAA01000035">
    <property type="protein sequence ID" value="RRO12898.1"/>
    <property type="molecule type" value="Genomic_DNA"/>
</dbReference>
<comment type="similarity">
    <text evidence="1 4">Belongs to the glycerate kinase type-1 family.</text>
</comment>
<dbReference type="InterPro" id="IPR004381">
    <property type="entry name" value="Glycerate_kinase"/>
</dbReference>
<dbReference type="InterPro" id="IPR018193">
    <property type="entry name" value="Glyc_kinase_flavodox-like_fold"/>
</dbReference>
<dbReference type="Gene3D" id="3.40.50.10350">
    <property type="entry name" value="Glycerate kinase, domain 1"/>
    <property type="match status" value="1"/>
</dbReference>
<evidence type="ECO:0000313" key="5">
    <source>
        <dbReference type="EMBL" id="RRO12898.1"/>
    </source>
</evidence>
<protein>
    <submittedName>
        <fullName evidence="5">Glycerate kinase</fullName>
    </submittedName>
</protein>
<proteinExistence type="inferred from homology"/>
<dbReference type="InterPro" id="IPR018197">
    <property type="entry name" value="Glycerate_kinase_RE-like"/>
</dbReference>
<dbReference type="SUPFAM" id="SSF110738">
    <property type="entry name" value="Glycerate kinase I"/>
    <property type="match status" value="1"/>
</dbReference>
<organism evidence="5 6">
    <name type="scientific">Saccharopolyspora rhizosphaerae</name>
    <dbReference type="NCBI Taxonomy" id="2492662"/>
    <lineage>
        <taxon>Bacteria</taxon>
        <taxon>Bacillati</taxon>
        <taxon>Actinomycetota</taxon>
        <taxon>Actinomycetes</taxon>
        <taxon>Pseudonocardiales</taxon>
        <taxon>Pseudonocardiaceae</taxon>
        <taxon>Saccharopolyspora</taxon>
    </lineage>
</organism>
<evidence type="ECO:0000256" key="3">
    <source>
        <dbReference type="ARBA" id="ARBA00022777"/>
    </source>
</evidence>
<evidence type="ECO:0000256" key="2">
    <source>
        <dbReference type="ARBA" id="ARBA00022679"/>
    </source>
</evidence>
<name>A0A426JI82_9PSEU</name>
<dbReference type="GO" id="GO:0031388">
    <property type="term" value="P:organic acid phosphorylation"/>
    <property type="evidence" value="ECO:0007669"/>
    <property type="project" value="UniProtKB-UniRule"/>
</dbReference>
<reference evidence="5 6" key="1">
    <citation type="submission" date="2018-11" db="EMBL/GenBank/DDBJ databases">
        <title>Saccharopolyspora rhizosphaerae sp. nov., an actinomycete isolated from rhizosphere soil in Thailand.</title>
        <authorList>
            <person name="Intra B."/>
            <person name="Euanorasetr J."/>
            <person name="Take A."/>
            <person name="Inahashi Y."/>
            <person name="Mori M."/>
            <person name="Panbangred W."/>
            <person name="Matsumoto A."/>
        </authorList>
    </citation>
    <scope>NUCLEOTIDE SEQUENCE [LARGE SCALE GENOMIC DNA]</scope>
    <source>
        <strain evidence="5 6">H219</strain>
    </source>
</reference>
<dbReference type="Pfam" id="PF02595">
    <property type="entry name" value="Gly_kinase"/>
    <property type="match status" value="1"/>
</dbReference>
<dbReference type="PANTHER" id="PTHR21599:SF0">
    <property type="entry name" value="GLYCERATE KINASE"/>
    <property type="match status" value="1"/>
</dbReference>
<keyword evidence="6" id="KW-1185">Reference proteome</keyword>
<dbReference type="PANTHER" id="PTHR21599">
    <property type="entry name" value="GLYCERATE KINASE"/>
    <property type="match status" value="1"/>
</dbReference>
<evidence type="ECO:0000256" key="4">
    <source>
        <dbReference type="PIRNR" id="PIRNR006078"/>
    </source>
</evidence>
<dbReference type="NCBIfam" id="TIGR00045">
    <property type="entry name" value="glycerate kinase"/>
    <property type="match status" value="1"/>
</dbReference>
<keyword evidence="3 4" id="KW-0418">Kinase</keyword>
<dbReference type="Gene3D" id="3.90.1510.10">
    <property type="entry name" value="Glycerate kinase, domain 2"/>
    <property type="match status" value="1"/>
</dbReference>
<dbReference type="PIRSF" id="PIRSF006078">
    <property type="entry name" value="GlxK"/>
    <property type="match status" value="1"/>
</dbReference>
<accession>A0A426JI82</accession>
<dbReference type="AlphaFoldDB" id="A0A426JI82"/>
<keyword evidence="2 4" id="KW-0808">Transferase</keyword>
<dbReference type="Proteomes" id="UP000274515">
    <property type="component" value="Unassembled WGS sequence"/>
</dbReference>
<dbReference type="OrthoDB" id="9774290at2"/>
<sequence>MPGPVLIAPDKFKGTLTAPDVAGAIAAGLREERPDVEVRLAPVADGGDGTVDAALAAGYSRMTVPVSGPTGYPVDTEIAYDGETAVVELASASGLALLDPDDLDALGASSDGTGEALLAALSTGARRIVLGVGGSACTDGGAGLLTVLGARVLDVNGNPVAPGGGPLANVGEVDLSGLDPRIAEVEVVLASDVDNPLTGPHGAARVYGPQKGANPEQVELLDSALARYAQAVVAAGGLDVADQPGSGAAGGVGFAALAALGATMRPGVDVVLDLVDFDRRLDGAGLVITGEGALDEQTLHGKAPAGVAARAIEAGIPVVAVAGRCDLTGERLAEAGIDAAYALLDVEPDPQRCMADPAPLLTRLGRTLAQKHL</sequence>
<comment type="caution">
    <text evidence="5">The sequence shown here is derived from an EMBL/GenBank/DDBJ whole genome shotgun (WGS) entry which is preliminary data.</text>
</comment>